<dbReference type="GO" id="GO:0005524">
    <property type="term" value="F:ATP binding"/>
    <property type="evidence" value="ECO:0007669"/>
    <property type="project" value="UniProtKB-KW"/>
</dbReference>
<evidence type="ECO:0000313" key="5">
    <source>
        <dbReference type="Proteomes" id="UP000199086"/>
    </source>
</evidence>
<dbReference type="GO" id="GO:0016887">
    <property type="term" value="F:ATP hydrolysis activity"/>
    <property type="evidence" value="ECO:0007669"/>
    <property type="project" value="InterPro"/>
</dbReference>
<evidence type="ECO:0000256" key="1">
    <source>
        <dbReference type="ARBA" id="ARBA00011040"/>
    </source>
</evidence>
<protein>
    <submittedName>
        <fullName evidence="4">Arsenite efflux ATP-binding protein ArsA</fullName>
    </submittedName>
</protein>
<dbReference type="GO" id="GO:0015446">
    <property type="term" value="F:ATPase-coupled arsenite transmembrane transporter activity"/>
    <property type="evidence" value="ECO:0007669"/>
    <property type="project" value="InterPro"/>
</dbReference>
<dbReference type="STRING" id="1577474.GA0111570_102239"/>
<dbReference type="InterPro" id="IPR016300">
    <property type="entry name" value="ATPase_ArsA/GET3"/>
</dbReference>
<dbReference type="Pfam" id="PF02374">
    <property type="entry name" value="ArsA_ATPase"/>
    <property type="match status" value="3"/>
</dbReference>
<dbReference type="NCBIfam" id="TIGR04291">
    <property type="entry name" value="arsen_driv_ArsA"/>
    <property type="match status" value="1"/>
</dbReference>
<dbReference type="SUPFAM" id="SSF52540">
    <property type="entry name" value="P-loop containing nucleoside triphosphate hydrolases"/>
    <property type="match status" value="2"/>
</dbReference>
<dbReference type="PANTHER" id="PTHR10803">
    <property type="entry name" value="ARSENICAL PUMP-DRIVING ATPASE ARSENITE-TRANSLOCATING ATPASE"/>
    <property type="match status" value="1"/>
</dbReference>
<organism evidence="4 5">
    <name type="scientific">Raineyella antarctica</name>
    <dbReference type="NCBI Taxonomy" id="1577474"/>
    <lineage>
        <taxon>Bacteria</taxon>
        <taxon>Bacillati</taxon>
        <taxon>Actinomycetota</taxon>
        <taxon>Actinomycetes</taxon>
        <taxon>Propionibacteriales</taxon>
        <taxon>Propionibacteriaceae</taxon>
        <taxon>Raineyella</taxon>
    </lineage>
</organism>
<keyword evidence="4" id="KW-0067">ATP-binding</keyword>
<dbReference type="Gene3D" id="3.40.50.300">
    <property type="entry name" value="P-loop containing nucleotide triphosphate hydrolases"/>
    <property type="match status" value="2"/>
</dbReference>
<dbReference type="PIRSF" id="PIRSF001327">
    <property type="entry name" value="Arsenical_pump-driving_ATPase"/>
    <property type="match status" value="1"/>
</dbReference>
<keyword evidence="4" id="KW-0547">Nucleotide-binding</keyword>
<dbReference type="Proteomes" id="UP000199086">
    <property type="component" value="Unassembled WGS sequence"/>
</dbReference>
<dbReference type="CDD" id="cd02035">
    <property type="entry name" value="ArsA"/>
    <property type="match status" value="2"/>
</dbReference>
<feature type="domain" description="AAA+ ATPase" evidence="3">
    <location>
        <begin position="16"/>
        <end position="237"/>
    </location>
</feature>
<dbReference type="InterPro" id="IPR003593">
    <property type="entry name" value="AAA+_ATPase"/>
</dbReference>
<keyword evidence="5" id="KW-1185">Reference proteome</keyword>
<dbReference type="NCBIfam" id="TIGR00345">
    <property type="entry name" value="GET3_arsA_TRC40"/>
    <property type="match status" value="1"/>
</dbReference>
<evidence type="ECO:0000259" key="3">
    <source>
        <dbReference type="SMART" id="SM00382"/>
    </source>
</evidence>
<proteinExistence type="inferred from homology"/>
<accession>A0A1G6GEW8</accession>
<dbReference type="SMART" id="SM00382">
    <property type="entry name" value="AAA"/>
    <property type="match status" value="2"/>
</dbReference>
<dbReference type="InterPro" id="IPR025723">
    <property type="entry name" value="ArsA/GET3_ATPase-like"/>
</dbReference>
<gene>
    <name evidence="4" type="ORF">GA0111570_102239</name>
</gene>
<dbReference type="PANTHER" id="PTHR10803:SF3">
    <property type="entry name" value="ATPASE GET3"/>
    <property type="match status" value="1"/>
</dbReference>
<dbReference type="EMBL" id="FMYF01000002">
    <property type="protein sequence ID" value="SDB80449.1"/>
    <property type="molecule type" value="Genomic_DNA"/>
</dbReference>
<reference evidence="4 5" key="1">
    <citation type="submission" date="2016-06" db="EMBL/GenBank/DDBJ databases">
        <authorList>
            <person name="Olsen C.W."/>
            <person name="Carey S."/>
            <person name="Hinshaw L."/>
            <person name="Karasin A.I."/>
        </authorList>
    </citation>
    <scope>NUCLEOTIDE SEQUENCE [LARGE SCALE GENOMIC DNA]</scope>
    <source>
        <strain evidence="4 5">LZ-22</strain>
    </source>
</reference>
<evidence type="ECO:0000313" key="4">
    <source>
        <dbReference type="EMBL" id="SDB80449.1"/>
    </source>
</evidence>
<dbReference type="InterPro" id="IPR027417">
    <property type="entry name" value="P-loop_NTPase"/>
</dbReference>
<feature type="domain" description="AAA+ ATPase" evidence="3">
    <location>
        <begin position="350"/>
        <end position="542"/>
    </location>
</feature>
<sequence length="615" mass="64989">MLLSGHAMTLDFLADVPRFLFFTGKGGVGKTSLACATAVSLADAGQRVLLVSTDPASNVGQVFSVELSNTPTAIPAVPGLEALEIDPEAAAEAYREKIVGPVRGLLPETEIAAITESLSGSCTTEIASFNEFTGFLSDPVATAAYDHVIFDTAPTGHTIRLLELPGDWSSFIETGKGDASCLGPMSGLEKHRDAYASAVAALGDPDLTRLVLVARADPPSLAEAARAATELADRGMRRQYLVVNAVLPAGSAQGDELAEAIGAKEQAALQDLPTALADLPRDLVGLKPGNVVGVAALRGLLAEEQPPTRTTPADLHANVRSDQPADLPSDLPDGLPIGLDALVEELAQDDHGLVMCMGKGGVGKTTVAAAIAVALAERGHRVHLSTTDPAGHPEGVVRDAVENLTVTRIDPDEAITGYRDRVMRSKGAGLDAEGRAQLAEDLRSPCTAEVAVFHAFSRIINEAGKHFVVVDTAPTGHTLLLLDTTGSYHREVTRNMVAQQHFTTPMMRLQDPELTRLILVTLPETTPVLEALEFEQDLARADLHPWAWVVNESLAAARTTSPLLRARAAAEVEHLQDVAEHAERVAVLPMMAAEPTGAEQLRRLSNLAPQSTTTR</sequence>
<comment type="similarity">
    <text evidence="1">Belongs to the arsA ATPase family.</text>
</comment>
<name>A0A1G6GEW8_9ACTN</name>
<evidence type="ECO:0000256" key="2">
    <source>
        <dbReference type="SAM" id="MobiDB-lite"/>
    </source>
</evidence>
<dbReference type="AlphaFoldDB" id="A0A1G6GEW8"/>
<feature type="region of interest" description="Disordered" evidence="2">
    <location>
        <begin position="303"/>
        <end position="326"/>
    </location>
</feature>
<dbReference type="InterPro" id="IPR027541">
    <property type="entry name" value="Ars_ATPase"/>
</dbReference>